<dbReference type="PROSITE" id="PS51318">
    <property type="entry name" value="TAT"/>
    <property type="match status" value="1"/>
</dbReference>
<sequence length="150" mass="16024">MESRARTWAMKAGAALAAGVGLAVLSPAPHAQAGTSCSVLGCSETYNYSGVLALAVRDWTCDSGTTGTASTGCVSLANTRWLSNGTRTPSGQDWDAFKVDAGWCYLVELQTPGKKWHMTYDRRGYSTPVYVKVENWGVAYLRGQSTTTCP</sequence>
<organism evidence="2 3">
    <name type="scientific">Streptomyces vulcanius</name>
    <dbReference type="NCBI Taxonomy" id="1441876"/>
    <lineage>
        <taxon>Bacteria</taxon>
        <taxon>Bacillati</taxon>
        <taxon>Actinomycetota</taxon>
        <taxon>Actinomycetes</taxon>
        <taxon>Kitasatosporales</taxon>
        <taxon>Streptomycetaceae</taxon>
        <taxon>Streptomyces</taxon>
    </lineage>
</organism>
<reference evidence="3" key="1">
    <citation type="journal article" date="2019" name="Int. J. Syst. Evol. Microbiol.">
        <title>The Global Catalogue of Microorganisms (GCM) 10K type strain sequencing project: providing services to taxonomists for standard genome sequencing and annotation.</title>
        <authorList>
            <consortium name="The Broad Institute Genomics Platform"/>
            <consortium name="The Broad Institute Genome Sequencing Center for Infectious Disease"/>
            <person name="Wu L."/>
            <person name="Ma J."/>
        </authorList>
    </citation>
    <scope>NUCLEOTIDE SEQUENCE [LARGE SCALE GENOMIC DNA]</scope>
    <source>
        <strain evidence="3">CGMCC 4.7177</strain>
    </source>
</reference>
<feature type="chain" id="PRO_5047106870" description="Secreted protein" evidence="1">
    <location>
        <begin position="34"/>
        <end position="150"/>
    </location>
</feature>
<evidence type="ECO:0008006" key="4">
    <source>
        <dbReference type="Google" id="ProtNLM"/>
    </source>
</evidence>
<name>A0ABV9AF30_9ACTN</name>
<dbReference type="EMBL" id="JBHSFK010000001">
    <property type="protein sequence ID" value="MFC4498062.1"/>
    <property type="molecule type" value="Genomic_DNA"/>
</dbReference>
<proteinExistence type="predicted"/>
<accession>A0ABV9AF30</accession>
<dbReference type="Proteomes" id="UP001595839">
    <property type="component" value="Unassembled WGS sequence"/>
</dbReference>
<dbReference type="InterPro" id="IPR006311">
    <property type="entry name" value="TAT_signal"/>
</dbReference>
<gene>
    <name evidence="2" type="ORF">ACFPIH_00775</name>
</gene>
<comment type="caution">
    <text evidence="2">The sequence shown here is derived from an EMBL/GenBank/DDBJ whole genome shotgun (WGS) entry which is preliminary data.</text>
</comment>
<keyword evidence="3" id="KW-1185">Reference proteome</keyword>
<feature type="signal peptide" evidence="1">
    <location>
        <begin position="1"/>
        <end position="33"/>
    </location>
</feature>
<evidence type="ECO:0000313" key="3">
    <source>
        <dbReference type="Proteomes" id="UP001595839"/>
    </source>
</evidence>
<evidence type="ECO:0000313" key="2">
    <source>
        <dbReference type="EMBL" id="MFC4498062.1"/>
    </source>
</evidence>
<keyword evidence="1" id="KW-0732">Signal</keyword>
<protein>
    <recommendedName>
        <fullName evidence="4">Secreted protein</fullName>
    </recommendedName>
</protein>
<evidence type="ECO:0000256" key="1">
    <source>
        <dbReference type="SAM" id="SignalP"/>
    </source>
</evidence>
<dbReference type="RefSeq" id="WP_381166121.1">
    <property type="nucleotide sequence ID" value="NZ_JBHSFK010000001.1"/>
</dbReference>